<gene>
    <name evidence="3" type="ORF">M573_144002</name>
</gene>
<evidence type="ECO:0000256" key="1">
    <source>
        <dbReference type="ARBA" id="ARBA00023125"/>
    </source>
</evidence>
<evidence type="ECO:0000313" key="3">
    <source>
        <dbReference type="EMBL" id="KJJ86173.1"/>
    </source>
</evidence>
<organism evidence="3 4">
    <name type="scientific">Prevotella intermedia ZT</name>
    <dbReference type="NCBI Taxonomy" id="1347790"/>
    <lineage>
        <taxon>Bacteria</taxon>
        <taxon>Pseudomonadati</taxon>
        <taxon>Bacteroidota</taxon>
        <taxon>Bacteroidia</taxon>
        <taxon>Bacteroidales</taxon>
        <taxon>Prevotellaceae</taxon>
        <taxon>Prevotella</taxon>
    </lineage>
</organism>
<dbReference type="InterPro" id="IPR010992">
    <property type="entry name" value="IHF-like_DNA-bd_dom_sf"/>
</dbReference>
<comment type="caution">
    <text evidence="3">The sequence shown here is derived from an EMBL/GenBank/DDBJ whole genome shotgun (WGS) entry which is preliminary data.</text>
</comment>
<evidence type="ECO:0000313" key="4">
    <source>
        <dbReference type="Proteomes" id="UP000032541"/>
    </source>
</evidence>
<accession>A0AAP0YK17</accession>
<protein>
    <submittedName>
        <fullName evidence="3">DNA-binding protein</fullName>
    </submittedName>
</protein>
<reference evidence="3 4" key="1">
    <citation type="journal article" date="2015" name="BMC Genomics">
        <title>Comparative genome analysis of Prevotella intermedia strain isolated from infected root canal reveals features related to pathogenicity and adaptation.</title>
        <authorList>
            <person name="Ruan Y."/>
            <person name="Shen L."/>
            <person name="Zou Y."/>
            <person name="Qi Z."/>
            <person name="Yin J."/>
            <person name="Jiang J."/>
            <person name="Guo L."/>
            <person name="He L."/>
            <person name="Chen Z."/>
            <person name="Tang Z."/>
            <person name="Qin S."/>
        </authorList>
    </citation>
    <scope>NUCLEOTIDE SEQUENCE [LARGE SCALE GENOMIC DNA]</scope>
    <source>
        <strain evidence="3 4">ZT</strain>
    </source>
</reference>
<sequence length="54" mass="5906">MKFYPQAAPTTPVTLAQIVKRIEKRSTVSSADVKAVLDALQYEVIEALENGNTV</sequence>
<dbReference type="Gene3D" id="4.10.520.10">
    <property type="entry name" value="IHF-like DNA-binding proteins"/>
    <property type="match status" value="1"/>
</dbReference>
<dbReference type="SUPFAM" id="SSF47729">
    <property type="entry name" value="IHF-like DNA-binding proteins"/>
    <property type="match status" value="1"/>
</dbReference>
<dbReference type="EMBL" id="ATMK01000044">
    <property type="protein sequence ID" value="KJJ86173.1"/>
    <property type="molecule type" value="Genomic_DNA"/>
</dbReference>
<name>A0AAP0YK17_PREIN</name>
<dbReference type="Proteomes" id="UP000032541">
    <property type="component" value="Unassembled WGS sequence"/>
</dbReference>
<evidence type="ECO:0000259" key="2">
    <source>
        <dbReference type="Pfam" id="PF18291"/>
    </source>
</evidence>
<dbReference type="AlphaFoldDB" id="A0AAP0YK17"/>
<proteinExistence type="predicted"/>
<keyword evidence="1 3" id="KW-0238">DNA-binding</keyword>
<dbReference type="Pfam" id="PF18291">
    <property type="entry name" value="HU-HIG"/>
    <property type="match status" value="1"/>
</dbReference>
<dbReference type="InterPro" id="IPR041607">
    <property type="entry name" value="HU-HIG"/>
</dbReference>
<dbReference type="GO" id="GO:0003677">
    <property type="term" value="F:DNA binding"/>
    <property type="evidence" value="ECO:0007669"/>
    <property type="project" value="UniProtKB-KW"/>
</dbReference>
<feature type="domain" description="HU" evidence="2">
    <location>
        <begin position="2"/>
        <end position="54"/>
    </location>
</feature>